<keyword evidence="3 6" id="KW-0813">Transport</keyword>
<dbReference type="InterPro" id="IPR006129">
    <property type="entry name" value="AdhesinB"/>
</dbReference>
<comment type="caution">
    <text evidence="8">The sequence shown here is derived from an EMBL/GenBank/DDBJ whole genome shotgun (WGS) entry which is preliminary data.</text>
</comment>
<dbReference type="EMBL" id="BAAAZT010000076">
    <property type="protein sequence ID" value="GAA3910213.1"/>
    <property type="molecule type" value="Genomic_DNA"/>
</dbReference>
<feature type="chain" id="PRO_5047440059" evidence="7">
    <location>
        <begin position="35"/>
        <end position="312"/>
    </location>
</feature>
<evidence type="ECO:0000256" key="3">
    <source>
        <dbReference type="ARBA" id="ARBA00022448"/>
    </source>
</evidence>
<dbReference type="PRINTS" id="PR00691">
    <property type="entry name" value="ADHESINB"/>
</dbReference>
<dbReference type="Gene3D" id="3.40.50.1980">
    <property type="entry name" value="Nitrogenase molybdenum iron protein domain"/>
    <property type="match status" value="2"/>
</dbReference>
<feature type="signal peptide" evidence="7">
    <location>
        <begin position="1"/>
        <end position="34"/>
    </location>
</feature>
<reference evidence="9" key="1">
    <citation type="journal article" date="2019" name="Int. J. Syst. Evol. Microbiol.">
        <title>The Global Catalogue of Microorganisms (GCM) 10K type strain sequencing project: providing services to taxonomists for standard genome sequencing and annotation.</title>
        <authorList>
            <consortium name="The Broad Institute Genomics Platform"/>
            <consortium name="The Broad Institute Genome Sequencing Center for Infectious Disease"/>
            <person name="Wu L."/>
            <person name="Ma J."/>
        </authorList>
    </citation>
    <scope>NUCLEOTIDE SEQUENCE [LARGE SCALE GENOMIC DNA]</scope>
    <source>
        <strain evidence="9">JCM 16914</strain>
    </source>
</reference>
<dbReference type="PANTHER" id="PTHR42953">
    <property type="entry name" value="HIGH-AFFINITY ZINC UPTAKE SYSTEM PROTEIN ZNUA-RELATED"/>
    <property type="match status" value="1"/>
</dbReference>
<comment type="similarity">
    <text evidence="2 6">Belongs to the bacterial solute-binding protein 9 family.</text>
</comment>
<sequence length="312" mass="33121">MRFSTGIHRTAGTALAAALLLALLSVTAHSSARAAERVSVVASFAILADMVKNVGGEHVQVTSLIGPGSDAHSYSPSPGDVRTLSRARLVVFNGLNFEGWMERLLDTSGYEGTRVTATRGIAPLRHAGRHGHDDIAHAGNVDPHAWQDITRAKTYVANIRDGLIKADPGRAAAYRANADAYLARLDKADADIRRRLAGIPADTAVITGHASFGYFADAYGLRFLAPEGLATAAAPSAARMAELIEQIKADNVQALFYEHMASASAVDQLAEDTGLRVAGTLYAGTLAHQGPASHYLGMMRHNARVLHEALRN</sequence>
<dbReference type="InterPro" id="IPR006128">
    <property type="entry name" value="Lipoprotein_PsaA-like"/>
</dbReference>
<evidence type="ECO:0000256" key="7">
    <source>
        <dbReference type="SAM" id="SignalP"/>
    </source>
</evidence>
<evidence type="ECO:0000313" key="9">
    <source>
        <dbReference type="Proteomes" id="UP001500133"/>
    </source>
</evidence>
<keyword evidence="5 7" id="KW-0732">Signal</keyword>
<dbReference type="RefSeq" id="WP_344704931.1">
    <property type="nucleotide sequence ID" value="NZ_BAAAZT010000076.1"/>
</dbReference>
<name>A0ABP7LYI8_9GAMM</name>
<evidence type="ECO:0000256" key="1">
    <source>
        <dbReference type="ARBA" id="ARBA00004196"/>
    </source>
</evidence>
<evidence type="ECO:0000256" key="2">
    <source>
        <dbReference type="ARBA" id="ARBA00011028"/>
    </source>
</evidence>
<evidence type="ECO:0000313" key="8">
    <source>
        <dbReference type="EMBL" id="GAA3910213.1"/>
    </source>
</evidence>
<evidence type="ECO:0000256" key="5">
    <source>
        <dbReference type="ARBA" id="ARBA00022729"/>
    </source>
</evidence>
<dbReference type="InterPro" id="IPR050492">
    <property type="entry name" value="Bact_metal-bind_prot9"/>
</dbReference>
<gene>
    <name evidence="8" type="ORF">GCM10022228_21410</name>
</gene>
<proteinExistence type="inferred from homology"/>
<dbReference type="PANTHER" id="PTHR42953:SF1">
    <property type="entry name" value="METAL-BINDING PROTEIN HI_0362-RELATED"/>
    <property type="match status" value="1"/>
</dbReference>
<protein>
    <submittedName>
        <fullName evidence="8">Metal ABC transporter substrate-binding protein</fullName>
    </submittedName>
</protein>
<dbReference type="SUPFAM" id="SSF53807">
    <property type="entry name" value="Helical backbone' metal receptor"/>
    <property type="match status" value="1"/>
</dbReference>
<dbReference type="InterPro" id="IPR006127">
    <property type="entry name" value="ZnuA-like"/>
</dbReference>
<comment type="subcellular location">
    <subcellularLocation>
        <location evidence="1">Cell envelope</location>
    </subcellularLocation>
</comment>
<accession>A0ABP7LYI8</accession>
<evidence type="ECO:0000256" key="4">
    <source>
        <dbReference type="ARBA" id="ARBA00022723"/>
    </source>
</evidence>
<dbReference type="Proteomes" id="UP001500133">
    <property type="component" value="Unassembled WGS sequence"/>
</dbReference>
<organism evidence="8 9">
    <name type="scientific">Halomonas cibimaris</name>
    <dbReference type="NCBI Taxonomy" id="657012"/>
    <lineage>
        <taxon>Bacteria</taxon>
        <taxon>Pseudomonadati</taxon>
        <taxon>Pseudomonadota</taxon>
        <taxon>Gammaproteobacteria</taxon>
        <taxon>Oceanospirillales</taxon>
        <taxon>Halomonadaceae</taxon>
        <taxon>Halomonas</taxon>
    </lineage>
</organism>
<dbReference type="Pfam" id="PF01297">
    <property type="entry name" value="ZnuA"/>
    <property type="match status" value="1"/>
</dbReference>
<keyword evidence="9" id="KW-1185">Reference proteome</keyword>
<keyword evidence="4" id="KW-0479">Metal-binding</keyword>
<dbReference type="PRINTS" id="PR00690">
    <property type="entry name" value="ADHESNFAMILY"/>
</dbReference>
<evidence type="ECO:0000256" key="6">
    <source>
        <dbReference type="RuleBase" id="RU003512"/>
    </source>
</evidence>